<proteinExistence type="predicted"/>
<evidence type="ECO:0000313" key="1">
    <source>
        <dbReference type="EMBL" id="GBP71592.1"/>
    </source>
</evidence>
<name>A0A4C1Y9P1_EUMVA</name>
<dbReference type="AlphaFoldDB" id="A0A4C1Y9P1"/>
<gene>
    <name evidence="1" type="ORF">EVAR_10805_1</name>
</gene>
<sequence length="111" mass="12271">MQFKSTAIRSQYTAKPWETAGMHLTRLAPAEATGRSWQYSQYQAKVFSLSVPKSSTLHLGSANAGHRRIIGTIYAEAPDLALSLRRSQRAQDLTGVISSRGTRVRCINTFS</sequence>
<accession>A0A4C1Y9P1</accession>
<dbReference type="Proteomes" id="UP000299102">
    <property type="component" value="Unassembled WGS sequence"/>
</dbReference>
<comment type="caution">
    <text evidence="1">The sequence shown here is derived from an EMBL/GenBank/DDBJ whole genome shotgun (WGS) entry which is preliminary data.</text>
</comment>
<organism evidence="1 2">
    <name type="scientific">Eumeta variegata</name>
    <name type="common">Bagworm moth</name>
    <name type="synonym">Eumeta japonica</name>
    <dbReference type="NCBI Taxonomy" id="151549"/>
    <lineage>
        <taxon>Eukaryota</taxon>
        <taxon>Metazoa</taxon>
        <taxon>Ecdysozoa</taxon>
        <taxon>Arthropoda</taxon>
        <taxon>Hexapoda</taxon>
        <taxon>Insecta</taxon>
        <taxon>Pterygota</taxon>
        <taxon>Neoptera</taxon>
        <taxon>Endopterygota</taxon>
        <taxon>Lepidoptera</taxon>
        <taxon>Glossata</taxon>
        <taxon>Ditrysia</taxon>
        <taxon>Tineoidea</taxon>
        <taxon>Psychidae</taxon>
        <taxon>Oiketicinae</taxon>
        <taxon>Eumeta</taxon>
    </lineage>
</organism>
<evidence type="ECO:0000313" key="2">
    <source>
        <dbReference type="Proteomes" id="UP000299102"/>
    </source>
</evidence>
<protein>
    <submittedName>
        <fullName evidence="1">Uncharacterized protein</fullName>
    </submittedName>
</protein>
<reference evidence="1 2" key="1">
    <citation type="journal article" date="2019" name="Commun. Biol.">
        <title>The bagworm genome reveals a unique fibroin gene that provides high tensile strength.</title>
        <authorList>
            <person name="Kono N."/>
            <person name="Nakamura H."/>
            <person name="Ohtoshi R."/>
            <person name="Tomita M."/>
            <person name="Numata K."/>
            <person name="Arakawa K."/>
        </authorList>
    </citation>
    <scope>NUCLEOTIDE SEQUENCE [LARGE SCALE GENOMIC DNA]</scope>
</reference>
<dbReference type="EMBL" id="BGZK01001114">
    <property type="protein sequence ID" value="GBP71592.1"/>
    <property type="molecule type" value="Genomic_DNA"/>
</dbReference>
<keyword evidence="2" id="KW-1185">Reference proteome</keyword>